<proteinExistence type="predicted"/>
<evidence type="ECO:0000256" key="3">
    <source>
        <dbReference type="ARBA" id="ARBA00022516"/>
    </source>
</evidence>
<dbReference type="CDD" id="cd06850">
    <property type="entry name" value="biotinyl_domain"/>
    <property type="match status" value="1"/>
</dbReference>
<dbReference type="GO" id="GO:0006633">
    <property type="term" value="P:fatty acid biosynthetic process"/>
    <property type="evidence" value="ECO:0007669"/>
    <property type="project" value="UniProtKB-UniPathway"/>
</dbReference>
<dbReference type="OrthoDB" id="9811735at2"/>
<dbReference type="InterPro" id="IPR001249">
    <property type="entry name" value="AcCoA_biotinCC"/>
</dbReference>
<evidence type="ECO:0000256" key="2">
    <source>
        <dbReference type="ARBA" id="ARBA00017562"/>
    </source>
</evidence>
<feature type="compositionally biased region" description="Polar residues" evidence="9">
    <location>
        <begin position="72"/>
        <end position="85"/>
    </location>
</feature>
<feature type="region of interest" description="Disordered" evidence="9">
    <location>
        <begin position="55"/>
        <end position="86"/>
    </location>
</feature>
<keyword evidence="3 8" id="KW-0444">Lipid biosynthesis</keyword>
<dbReference type="InterPro" id="IPR050709">
    <property type="entry name" value="Biotin_Carboxyl_Carrier/Decarb"/>
</dbReference>
<protein>
    <recommendedName>
        <fullName evidence="2 8">Biotin carboxyl carrier protein of acetyl-CoA carboxylase</fullName>
    </recommendedName>
</protein>
<comment type="pathway">
    <text evidence="1 8">Lipid metabolism; fatty acid biosynthesis.</text>
</comment>
<keyword evidence="12" id="KW-1185">Reference proteome</keyword>
<dbReference type="AlphaFoldDB" id="A0A372LQ06"/>
<evidence type="ECO:0000256" key="7">
    <source>
        <dbReference type="ARBA" id="ARBA00023267"/>
    </source>
</evidence>
<keyword evidence="6 8" id="KW-0275">Fatty acid biosynthesis</keyword>
<evidence type="ECO:0000313" key="11">
    <source>
        <dbReference type="EMBL" id="RFU70295.1"/>
    </source>
</evidence>
<dbReference type="InterPro" id="IPR000089">
    <property type="entry name" value="Biotin_lipoyl"/>
</dbReference>
<dbReference type="NCBIfam" id="TIGR00531">
    <property type="entry name" value="BCCP"/>
    <property type="match status" value="1"/>
</dbReference>
<gene>
    <name evidence="11" type="primary">accB</name>
    <name evidence="11" type="ORF">D0469_06765</name>
</gene>
<evidence type="ECO:0000256" key="9">
    <source>
        <dbReference type="SAM" id="MobiDB-lite"/>
    </source>
</evidence>
<accession>A0A372LQ06</accession>
<dbReference type="InterPro" id="IPR001882">
    <property type="entry name" value="Biotin_BS"/>
</dbReference>
<evidence type="ECO:0000259" key="10">
    <source>
        <dbReference type="PROSITE" id="PS50968"/>
    </source>
</evidence>
<comment type="function">
    <text evidence="8">This protein is a component of the acetyl coenzyme A carboxylase complex; first, biotin carboxylase catalyzes the carboxylation of the carrier protein and then the transcarboxylase transfers the carboxyl group to form malonyl-CoA.</text>
</comment>
<organism evidence="11 12">
    <name type="scientific">Peribacillus saganii</name>
    <dbReference type="NCBI Taxonomy" id="2303992"/>
    <lineage>
        <taxon>Bacteria</taxon>
        <taxon>Bacillati</taxon>
        <taxon>Bacillota</taxon>
        <taxon>Bacilli</taxon>
        <taxon>Bacillales</taxon>
        <taxon>Bacillaceae</taxon>
        <taxon>Peribacillus</taxon>
    </lineage>
</organism>
<name>A0A372LQ06_9BACI</name>
<dbReference type="Proteomes" id="UP000264541">
    <property type="component" value="Unassembled WGS sequence"/>
</dbReference>
<evidence type="ECO:0000256" key="6">
    <source>
        <dbReference type="ARBA" id="ARBA00023160"/>
    </source>
</evidence>
<dbReference type="PROSITE" id="PS00188">
    <property type="entry name" value="BIOTIN"/>
    <property type="match status" value="1"/>
</dbReference>
<evidence type="ECO:0000256" key="8">
    <source>
        <dbReference type="RuleBase" id="RU364072"/>
    </source>
</evidence>
<dbReference type="PRINTS" id="PR01071">
    <property type="entry name" value="ACOABIOTINCC"/>
</dbReference>
<dbReference type="SUPFAM" id="SSF51230">
    <property type="entry name" value="Single hybrid motif"/>
    <property type="match status" value="1"/>
</dbReference>
<evidence type="ECO:0000256" key="1">
    <source>
        <dbReference type="ARBA" id="ARBA00005194"/>
    </source>
</evidence>
<keyword evidence="4 8" id="KW-0276">Fatty acid metabolism</keyword>
<reference evidence="11 12" key="1">
    <citation type="submission" date="2018-08" db="EMBL/GenBank/DDBJ databases">
        <title>Bacillus chawlae sp. nov., Bacillus glennii sp. nov., and Bacillus saganii sp. nov. Isolated from the Vehicle Assembly Building at Kennedy Space Center where the Viking Spacecraft were Assembled.</title>
        <authorList>
            <person name="Seuylemezian A."/>
            <person name="Vaishampayan P."/>
        </authorList>
    </citation>
    <scope>NUCLEOTIDE SEQUENCE [LARGE SCALE GENOMIC DNA]</scope>
    <source>
        <strain evidence="11 12">V47-23a</strain>
    </source>
</reference>
<evidence type="ECO:0000256" key="5">
    <source>
        <dbReference type="ARBA" id="ARBA00023098"/>
    </source>
</evidence>
<dbReference type="GO" id="GO:0003989">
    <property type="term" value="F:acetyl-CoA carboxylase activity"/>
    <property type="evidence" value="ECO:0007669"/>
    <property type="project" value="InterPro"/>
</dbReference>
<evidence type="ECO:0000313" key="12">
    <source>
        <dbReference type="Proteomes" id="UP000264541"/>
    </source>
</evidence>
<dbReference type="EMBL" id="QVTE01000016">
    <property type="protein sequence ID" value="RFU70295.1"/>
    <property type="molecule type" value="Genomic_DNA"/>
</dbReference>
<dbReference type="GO" id="GO:0009317">
    <property type="term" value="C:acetyl-CoA carboxylase complex"/>
    <property type="evidence" value="ECO:0007669"/>
    <property type="project" value="InterPro"/>
</dbReference>
<dbReference type="Gene3D" id="2.40.50.100">
    <property type="match status" value="1"/>
</dbReference>
<dbReference type="PANTHER" id="PTHR45266:SF3">
    <property type="entry name" value="OXALOACETATE DECARBOXYLASE ALPHA CHAIN"/>
    <property type="match status" value="1"/>
</dbReference>
<dbReference type="InterPro" id="IPR011053">
    <property type="entry name" value="Single_hybrid_motif"/>
</dbReference>
<dbReference type="UniPathway" id="UPA00094"/>
<dbReference type="PROSITE" id="PS50968">
    <property type="entry name" value="BIOTINYL_LIPOYL"/>
    <property type="match status" value="1"/>
</dbReference>
<keyword evidence="7 8" id="KW-0092">Biotin</keyword>
<dbReference type="PANTHER" id="PTHR45266">
    <property type="entry name" value="OXALOACETATE DECARBOXYLASE ALPHA CHAIN"/>
    <property type="match status" value="1"/>
</dbReference>
<dbReference type="RefSeq" id="WP_117325879.1">
    <property type="nucleotide sequence ID" value="NZ_QVTE01000016.1"/>
</dbReference>
<dbReference type="Pfam" id="PF00364">
    <property type="entry name" value="Biotin_lipoyl"/>
    <property type="match status" value="1"/>
</dbReference>
<keyword evidence="5 8" id="KW-0443">Lipid metabolism</keyword>
<comment type="caution">
    <text evidence="11">The sequence shown here is derived from an EMBL/GenBank/DDBJ whole genome shotgun (WGS) entry which is preliminary data.</text>
</comment>
<feature type="domain" description="Lipoyl-binding" evidence="10">
    <location>
        <begin position="87"/>
        <end position="163"/>
    </location>
</feature>
<evidence type="ECO:0000256" key="4">
    <source>
        <dbReference type="ARBA" id="ARBA00022832"/>
    </source>
</evidence>
<sequence>MVKIQELREIIQLVNESSFEEFQFEIEEAKMAKILIKKGNSSLLALETGNSIEELPSNRVSTPDESNKQDESFISESNLPKNETPNVHKIVSPMVGTFYAAPEPDAKKFVRVGDEVEPNTVVCMVEAMKLYNEIEAEVRGEIVEILAENGQMVDYGQALFLVKPE</sequence>